<sequence>MLIQADLGDKPERLREIVAAGEPLNADVIARVQRAWG</sequence>
<gene>
    <name evidence="1" type="ORF">I553_8538</name>
</gene>
<reference evidence="1" key="1">
    <citation type="submission" date="2014-01" db="EMBL/GenBank/DDBJ databases">
        <authorList>
            <person name="Brown-Elliot B."/>
            <person name="Wallace R."/>
            <person name="Lenaerts A."/>
            <person name="Ordway D."/>
            <person name="DeGroote M.A."/>
            <person name="Parker T."/>
            <person name="Sizemore C."/>
            <person name="Tallon L.J."/>
            <person name="Sadzewicz L.K."/>
            <person name="Sengamalay N."/>
            <person name="Fraser C.M."/>
            <person name="Hine E."/>
            <person name="Shefchek K.A."/>
            <person name="Das S.P."/>
            <person name="Tettelin H."/>
        </authorList>
    </citation>
    <scope>NUCLEOTIDE SEQUENCE [LARGE SCALE GENOMIC DNA]</scope>
    <source>
        <strain evidence="1">4042</strain>
    </source>
</reference>
<dbReference type="PATRIC" id="fig|1299334.3.peg.2638"/>
<evidence type="ECO:0000313" key="1">
    <source>
        <dbReference type="EMBL" id="EUA56490.1"/>
    </source>
</evidence>
<dbReference type="EMBL" id="JAOB01000029">
    <property type="protein sequence ID" value="EUA56490.1"/>
    <property type="molecule type" value="Genomic_DNA"/>
</dbReference>
<name>X8CMK8_MYCXE</name>
<protein>
    <submittedName>
        <fullName evidence="1">AMP-dependent synthetase and ligase domain protein</fullName>
    </submittedName>
</protein>
<dbReference type="GO" id="GO:0016874">
    <property type="term" value="F:ligase activity"/>
    <property type="evidence" value="ECO:0007669"/>
    <property type="project" value="UniProtKB-KW"/>
</dbReference>
<accession>X8CMK8</accession>
<proteinExistence type="predicted"/>
<comment type="caution">
    <text evidence="1">The sequence shown here is derived from an EMBL/GenBank/DDBJ whole genome shotgun (WGS) entry which is preliminary data.</text>
</comment>
<keyword evidence="1" id="KW-0436">Ligase</keyword>
<organism evidence="1">
    <name type="scientific">Mycobacterium xenopi 4042</name>
    <dbReference type="NCBI Taxonomy" id="1299334"/>
    <lineage>
        <taxon>Bacteria</taxon>
        <taxon>Bacillati</taxon>
        <taxon>Actinomycetota</taxon>
        <taxon>Actinomycetes</taxon>
        <taxon>Mycobacteriales</taxon>
        <taxon>Mycobacteriaceae</taxon>
        <taxon>Mycobacterium</taxon>
    </lineage>
</organism>
<dbReference type="AlphaFoldDB" id="X8CMK8"/>